<dbReference type="Proteomes" id="UP000821866">
    <property type="component" value="Chromosome 3"/>
</dbReference>
<protein>
    <submittedName>
        <fullName evidence="1">Uncharacterized protein</fullName>
    </submittedName>
</protein>
<name>A0A9J6E6G5_RHIMP</name>
<evidence type="ECO:0000313" key="2">
    <source>
        <dbReference type="Proteomes" id="UP000821866"/>
    </source>
</evidence>
<dbReference type="VEuPathDB" id="VectorBase:LOC119165574"/>
<organism evidence="1 2">
    <name type="scientific">Rhipicephalus microplus</name>
    <name type="common">Cattle tick</name>
    <name type="synonym">Boophilus microplus</name>
    <dbReference type="NCBI Taxonomy" id="6941"/>
    <lineage>
        <taxon>Eukaryota</taxon>
        <taxon>Metazoa</taxon>
        <taxon>Ecdysozoa</taxon>
        <taxon>Arthropoda</taxon>
        <taxon>Chelicerata</taxon>
        <taxon>Arachnida</taxon>
        <taxon>Acari</taxon>
        <taxon>Parasitiformes</taxon>
        <taxon>Ixodida</taxon>
        <taxon>Ixodoidea</taxon>
        <taxon>Ixodidae</taxon>
        <taxon>Rhipicephalinae</taxon>
        <taxon>Rhipicephalus</taxon>
        <taxon>Boophilus</taxon>
    </lineage>
</organism>
<gene>
    <name evidence="1" type="ORF">HPB51_005218</name>
</gene>
<reference evidence="1" key="2">
    <citation type="submission" date="2021-09" db="EMBL/GenBank/DDBJ databases">
        <authorList>
            <person name="Jia N."/>
            <person name="Wang J."/>
            <person name="Shi W."/>
            <person name="Du L."/>
            <person name="Sun Y."/>
            <person name="Zhan W."/>
            <person name="Jiang J."/>
            <person name="Wang Q."/>
            <person name="Zhang B."/>
            <person name="Ji P."/>
            <person name="Sakyi L.B."/>
            <person name="Cui X."/>
            <person name="Yuan T."/>
            <person name="Jiang B."/>
            <person name="Yang W."/>
            <person name="Lam T.T.-Y."/>
            <person name="Chang Q."/>
            <person name="Ding S."/>
            <person name="Wang X."/>
            <person name="Zhu J."/>
            <person name="Ruan X."/>
            <person name="Zhao L."/>
            <person name="Wei J."/>
            <person name="Que T."/>
            <person name="Du C."/>
            <person name="Cheng J."/>
            <person name="Dai P."/>
            <person name="Han X."/>
            <person name="Huang E."/>
            <person name="Gao Y."/>
            <person name="Liu J."/>
            <person name="Shao H."/>
            <person name="Ye R."/>
            <person name="Li L."/>
            <person name="Wei W."/>
            <person name="Wang X."/>
            <person name="Wang C."/>
            <person name="Huo Q."/>
            <person name="Li W."/>
            <person name="Guo W."/>
            <person name="Chen H."/>
            <person name="Chen S."/>
            <person name="Zhou L."/>
            <person name="Zhou L."/>
            <person name="Ni X."/>
            <person name="Tian J."/>
            <person name="Zhou Y."/>
            <person name="Sheng Y."/>
            <person name="Liu T."/>
            <person name="Pan Y."/>
            <person name="Xia L."/>
            <person name="Li J."/>
            <person name="Zhao F."/>
            <person name="Cao W."/>
        </authorList>
    </citation>
    <scope>NUCLEOTIDE SEQUENCE</scope>
    <source>
        <strain evidence="1">Rmic-2018</strain>
        <tissue evidence="1">Larvae</tissue>
    </source>
</reference>
<comment type="caution">
    <text evidence="1">The sequence shown here is derived from an EMBL/GenBank/DDBJ whole genome shotgun (WGS) entry which is preliminary data.</text>
</comment>
<reference evidence="1" key="1">
    <citation type="journal article" date="2020" name="Cell">
        <title>Large-Scale Comparative Analyses of Tick Genomes Elucidate Their Genetic Diversity and Vector Capacities.</title>
        <authorList>
            <consortium name="Tick Genome and Microbiome Consortium (TIGMIC)"/>
            <person name="Jia N."/>
            <person name="Wang J."/>
            <person name="Shi W."/>
            <person name="Du L."/>
            <person name="Sun Y."/>
            <person name="Zhan W."/>
            <person name="Jiang J.F."/>
            <person name="Wang Q."/>
            <person name="Zhang B."/>
            <person name="Ji P."/>
            <person name="Bell-Sakyi L."/>
            <person name="Cui X.M."/>
            <person name="Yuan T.T."/>
            <person name="Jiang B.G."/>
            <person name="Yang W.F."/>
            <person name="Lam T.T."/>
            <person name="Chang Q.C."/>
            <person name="Ding S.J."/>
            <person name="Wang X.J."/>
            <person name="Zhu J.G."/>
            <person name="Ruan X.D."/>
            <person name="Zhao L."/>
            <person name="Wei J.T."/>
            <person name="Ye R.Z."/>
            <person name="Que T.C."/>
            <person name="Du C.H."/>
            <person name="Zhou Y.H."/>
            <person name="Cheng J.X."/>
            <person name="Dai P.F."/>
            <person name="Guo W.B."/>
            <person name="Han X.H."/>
            <person name="Huang E.J."/>
            <person name="Li L.F."/>
            <person name="Wei W."/>
            <person name="Gao Y.C."/>
            <person name="Liu J.Z."/>
            <person name="Shao H.Z."/>
            <person name="Wang X."/>
            <person name="Wang C.C."/>
            <person name="Yang T.C."/>
            <person name="Huo Q.B."/>
            <person name="Li W."/>
            <person name="Chen H.Y."/>
            <person name="Chen S.E."/>
            <person name="Zhou L.G."/>
            <person name="Ni X.B."/>
            <person name="Tian J.H."/>
            <person name="Sheng Y."/>
            <person name="Liu T."/>
            <person name="Pan Y.S."/>
            <person name="Xia L.Y."/>
            <person name="Li J."/>
            <person name="Zhao F."/>
            <person name="Cao W.C."/>
        </authorList>
    </citation>
    <scope>NUCLEOTIDE SEQUENCE</scope>
    <source>
        <strain evidence="1">Rmic-2018</strain>
    </source>
</reference>
<evidence type="ECO:0000313" key="1">
    <source>
        <dbReference type="EMBL" id="KAH8029916.1"/>
    </source>
</evidence>
<keyword evidence="2" id="KW-1185">Reference proteome</keyword>
<dbReference type="AlphaFoldDB" id="A0A9J6E6G5"/>
<proteinExistence type="predicted"/>
<accession>A0A9J6E6G5</accession>
<dbReference type="EMBL" id="JABSTU010000005">
    <property type="protein sequence ID" value="KAH8029916.1"/>
    <property type="molecule type" value="Genomic_DNA"/>
</dbReference>
<sequence length="158" mass="17774">MEDMFPNLSDQSTPQILREEAPVIRVIQTKIDEGREAEHNLTAIRGAILRELTNAKGVGVFRRIGIQRRLRELDTRINQLHEKNQEAELKLRTFIGGVQSGRIRDRRQARSILDNIYHFCGTVVAKLVVLCRGLAGAVVNVYQRVILGLSNAIHGILG</sequence>